<dbReference type="EMBL" id="QEXL01000003">
    <property type="protein sequence ID" value="RBM08811.1"/>
    <property type="molecule type" value="Genomic_DNA"/>
</dbReference>
<comment type="caution">
    <text evidence="1">The sequence shown here is derived from an EMBL/GenBank/DDBJ whole genome shotgun (WGS) entry which is preliminary data.</text>
</comment>
<name>A0A365YZ76_9PROT</name>
<reference evidence="1 2" key="1">
    <citation type="submission" date="2018-05" db="EMBL/GenBank/DDBJ databases">
        <title>Komagataeibacter cocois sp. nov., for a novel cellulose- producing strain isolated from coconut milk.</title>
        <authorList>
            <person name="Liu L."/>
            <person name="Wang Y."/>
            <person name="Liu S."/>
            <person name="Bi J."/>
            <person name="Chen H."/>
            <person name="Deng J."/>
            <person name="Zhang C."/>
            <person name="Hu Q."/>
            <person name="Li C."/>
        </authorList>
    </citation>
    <scope>NUCLEOTIDE SEQUENCE [LARGE SCALE GENOMIC DNA]</scope>
    <source>
        <strain evidence="1 2">WE7</strain>
    </source>
</reference>
<organism evidence="1 2">
    <name type="scientific">Novacetimonas cocois</name>
    <dbReference type="NCBI Taxonomy" id="1747507"/>
    <lineage>
        <taxon>Bacteria</taxon>
        <taxon>Pseudomonadati</taxon>
        <taxon>Pseudomonadota</taxon>
        <taxon>Alphaproteobacteria</taxon>
        <taxon>Acetobacterales</taxon>
        <taxon>Acetobacteraceae</taxon>
        <taxon>Novacetimonas</taxon>
    </lineage>
</organism>
<dbReference type="RefSeq" id="WP_113595097.1">
    <property type="nucleotide sequence ID" value="NZ_QEXL01000003.1"/>
</dbReference>
<dbReference type="Proteomes" id="UP000252680">
    <property type="component" value="Unassembled WGS sequence"/>
</dbReference>
<keyword evidence="2" id="KW-1185">Reference proteome</keyword>
<evidence type="ECO:0000313" key="1">
    <source>
        <dbReference type="EMBL" id="RBM08811.1"/>
    </source>
</evidence>
<evidence type="ECO:0000313" key="2">
    <source>
        <dbReference type="Proteomes" id="UP000252680"/>
    </source>
</evidence>
<proteinExistence type="predicted"/>
<accession>A0A365YZ76</accession>
<dbReference type="OrthoDB" id="7275721at2"/>
<sequence>MVDVPRYAVLFRTHTWDSFVERQFFRLQSLIGQGDLFVVVNNTSGKTRIPDTLRVVEFQESDFAKMGLADGGEGNLMWYNVDYALYFFMNIYNDYDYYVLFEYDVRGNVNFDELIKKVHDNRSDLVGVTASGAFNKWWFFRSCVGVYEEKELVKTFLQIGIFSRRAVSLLLRRRLEMSEQFRAGMLKNWPHCEAFIPIEIRKAGYRFSDLSSYVNVNRYSHEPAYLEEDTDFLEENEIMHPVLDTKRYILSTIRYEGRPEKFFIPSSSFGKKLRRFPISSYGVPLFHALKKRARLLFSLLGEKIFSYRIGRIRKIREEF</sequence>
<gene>
    <name evidence="1" type="ORF">NJLHNGOC_03365</name>
</gene>
<protein>
    <submittedName>
        <fullName evidence="1">Uncharacterized protein</fullName>
    </submittedName>
</protein>
<dbReference type="AlphaFoldDB" id="A0A365YZ76"/>